<dbReference type="Pfam" id="PF12327">
    <property type="entry name" value="FtsZ_C"/>
    <property type="match status" value="1"/>
</dbReference>
<keyword evidence="4" id="KW-0963">Cytoplasm</keyword>
<gene>
    <name evidence="4" type="primary">ftsZ</name>
    <name evidence="9" type="ORF">A3F15_02035</name>
</gene>
<dbReference type="InterPro" id="IPR036525">
    <property type="entry name" value="Tubulin/FtsZ_GTPase_sf"/>
</dbReference>
<dbReference type="InterPro" id="IPR037103">
    <property type="entry name" value="Tubulin/FtsZ-like_C"/>
</dbReference>
<protein>
    <recommendedName>
        <fullName evidence="4">Cell division protein FtsZ</fullName>
    </recommendedName>
</protein>
<comment type="function">
    <text evidence="4">Essential cell division protein that forms a contractile ring structure (Z ring) at the future cell division site. The regulation of the ring assembly controls the timing and the location of cell division. One of the functions of the FtsZ ring is to recruit other cell division proteins to the septum to produce a new cell wall between the dividing cells. Binds GTP and shows GTPase activity.</text>
</comment>
<dbReference type="InterPro" id="IPR003008">
    <property type="entry name" value="Tubulin_FtsZ_GTPase"/>
</dbReference>
<dbReference type="PANTHER" id="PTHR30314">
    <property type="entry name" value="CELL DIVISION PROTEIN FTSZ-RELATED"/>
    <property type="match status" value="1"/>
</dbReference>
<name>A0A1G2RF62_9BACT</name>
<evidence type="ECO:0000256" key="4">
    <source>
        <dbReference type="HAMAP-Rule" id="MF_00909"/>
    </source>
</evidence>
<feature type="region of interest" description="Disordered" evidence="6">
    <location>
        <begin position="386"/>
        <end position="438"/>
    </location>
</feature>
<dbReference type="PANTHER" id="PTHR30314:SF3">
    <property type="entry name" value="MITOCHONDRIAL DIVISION PROTEIN FSZA"/>
    <property type="match status" value="1"/>
</dbReference>
<dbReference type="AlphaFoldDB" id="A0A1G2RF62"/>
<feature type="binding site" evidence="4">
    <location>
        <position position="200"/>
    </location>
    <ligand>
        <name>GTP</name>
        <dbReference type="ChEBI" id="CHEBI:37565"/>
    </ligand>
</feature>
<keyword evidence="4" id="KW-0131">Cell cycle</keyword>
<accession>A0A1G2RF62</accession>
<dbReference type="EMBL" id="MHUC01000015">
    <property type="protein sequence ID" value="OHA70912.1"/>
    <property type="molecule type" value="Genomic_DNA"/>
</dbReference>
<proteinExistence type="inferred from homology"/>
<dbReference type="GO" id="GO:0003924">
    <property type="term" value="F:GTPase activity"/>
    <property type="evidence" value="ECO:0007669"/>
    <property type="project" value="UniProtKB-UniRule"/>
</dbReference>
<dbReference type="SUPFAM" id="SSF52490">
    <property type="entry name" value="Tubulin nucleotide-binding domain-like"/>
    <property type="match status" value="1"/>
</dbReference>
<evidence type="ECO:0000256" key="1">
    <source>
        <dbReference type="ARBA" id="ARBA00009690"/>
    </source>
</evidence>
<organism evidence="9 10">
    <name type="scientific">Candidatus Wildermuthbacteria bacterium RIFCSPHIGHO2_12_FULL_40_12</name>
    <dbReference type="NCBI Taxonomy" id="1802457"/>
    <lineage>
        <taxon>Bacteria</taxon>
        <taxon>Candidatus Wildermuthiibacteriota</taxon>
    </lineage>
</organism>
<keyword evidence="5" id="KW-0175">Coiled coil</keyword>
<dbReference type="InterPro" id="IPR000158">
    <property type="entry name" value="Cell_div_FtsZ"/>
</dbReference>
<evidence type="ECO:0000313" key="9">
    <source>
        <dbReference type="EMBL" id="OHA70912.1"/>
    </source>
</evidence>
<keyword evidence="4" id="KW-0717">Septation</keyword>
<sequence>MPKKKAKSLKKIMRKTIRQAASKIFRAGRTKKINKFITETKKKSLFVEELPMRIAEQAKKQAISDVKKTKVRVIGIGGGGGSIVSELASKIQKATFVAANTDSQALKSVSRKVIRFQFGQNMTRGLGTGMKGDIAELASQNEKEKIKKLLIGQDLCIFVACLGGGTGSGAVPIFSKIARNLGNISYGIFTLPFKFEGERKTQAAMESLQKLKPHLNAISIIPNDRIFQIVDRNTPLKTALSAVNKHLADSLESLLETIYDPGLINIDFADLKTVFEGRGRLTYLSATEIASTDKNEELAKQILHFPLYDYTIKGAKGILFNVVGGKDLGLAEISQISKIVSAAVNRQAKIILGISQNRDSGAGQKEKRIKVTLLATGCGQRVFAEKQKRTRKKITRKKKADGGAKITQSGGTGASPSKTVKKRKSAAKKIGNKKAPRKIVPAAEATIRQNFDATSAPQPEQERIAIKVRRNALEVKKKIEEEEKEIISQENRWEMPAFLRRKNGNQE</sequence>
<dbReference type="CDD" id="cd02201">
    <property type="entry name" value="FtsZ_type1"/>
    <property type="match status" value="1"/>
</dbReference>
<comment type="caution">
    <text evidence="9">The sequence shown here is derived from an EMBL/GenBank/DDBJ whole genome shotgun (WGS) entry which is preliminary data.</text>
</comment>
<feature type="domain" description="Tubulin/FtsZ 2-layer sandwich" evidence="8">
    <location>
        <begin position="264"/>
        <end position="387"/>
    </location>
</feature>
<feature type="compositionally biased region" description="Basic residues" evidence="6">
    <location>
        <begin position="388"/>
        <end position="399"/>
    </location>
</feature>
<dbReference type="SMART" id="SM00864">
    <property type="entry name" value="Tubulin"/>
    <property type="match status" value="1"/>
</dbReference>
<dbReference type="GO" id="GO:0005525">
    <property type="term" value="F:GTP binding"/>
    <property type="evidence" value="ECO:0007669"/>
    <property type="project" value="UniProtKB-UniRule"/>
</dbReference>
<dbReference type="GO" id="GO:0000917">
    <property type="term" value="P:division septum assembly"/>
    <property type="evidence" value="ECO:0007669"/>
    <property type="project" value="UniProtKB-KW"/>
</dbReference>
<dbReference type="GO" id="GO:0051258">
    <property type="term" value="P:protein polymerization"/>
    <property type="evidence" value="ECO:0007669"/>
    <property type="project" value="UniProtKB-UniRule"/>
</dbReference>
<feature type="binding site" evidence="4">
    <location>
        <begin position="165"/>
        <end position="167"/>
    </location>
    <ligand>
        <name>GTP</name>
        <dbReference type="ChEBI" id="CHEBI:37565"/>
    </ligand>
</feature>
<dbReference type="Gene3D" id="3.30.1330.20">
    <property type="entry name" value="Tubulin/FtsZ, C-terminal domain"/>
    <property type="match status" value="1"/>
</dbReference>
<dbReference type="SMART" id="SM00865">
    <property type="entry name" value="Tubulin_C"/>
    <property type="match status" value="1"/>
</dbReference>
<evidence type="ECO:0000256" key="5">
    <source>
        <dbReference type="SAM" id="Coils"/>
    </source>
</evidence>
<comment type="subcellular location">
    <subcellularLocation>
        <location evidence="4">Cytoplasm</location>
    </subcellularLocation>
    <text evidence="4">Assembles at midcell at the inner surface of the cytoplasmic membrane.</text>
</comment>
<dbReference type="GO" id="GO:0032153">
    <property type="term" value="C:cell division site"/>
    <property type="evidence" value="ECO:0007669"/>
    <property type="project" value="UniProtKB-UniRule"/>
</dbReference>
<evidence type="ECO:0000259" key="7">
    <source>
        <dbReference type="SMART" id="SM00864"/>
    </source>
</evidence>
<feature type="compositionally biased region" description="Basic residues" evidence="6">
    <location>
        <begin position="419"/>
        <end position="437"/>
    </location>
</feature>
<keyword evidence="3 4" id="KW-0342">GTP-binding</keyword>
<evidence type="ECO:0000256" key="2">
    <source>
        <dbReference type="ARBA" id="ARBA00022741"/>
    </source>
</evidence>
<keyword evidence="4" id="KW-0132">Cell division</keyword>
<evidence type="ECO:0000256" key="6">
    <source>
        <dbReference type="SAM" id="MobiDB-lite"/>
    </source>
</evidence>
<evidence type="ECO:0000256" key="3">
    <source>
        <dbReference type="ARBA" id="ARBA00023134"/>
    </source>
</evidence>
<dbReference type="HAMAP" id="MF_00909">
    <property type="entry name" value="FtsZ"/>
    <property type="match status" value="1"/>
</dbReference>
<dbReference type="PRINTS" id="PR00423">
    <property type="entry name" value="CELLDVISFTSZ"/>
</dbReference>
<dbReference type="GO" id="GO:0043093">
    <property type="term" value="P:FtsZ-dependent cytokinesis"/>
    <property type="evidence" value="ECO:0007669"/>
    <property type="project" value="UniProtKB-UniRule"/>
</dbReference>
<dbReference type="Gene3D" id="3.40.50.1440">
    <property type="entry name" value="Tubulin/FtsZ, GTPase domain"/>
    <property type="match status" value="1"/>
</dbReference>
<keyword evidence="2 4" id="KW-0547">Nucleotide-binding</keyword>
<reference evidence="9 10" key="1">
    <citation type="journal article" date="2016" name="Nat. Commun.">
        <title>Thousands of microbial genomes shed light on interconnected biogeochemical processes in an aquifer system.</title>
        <authorList>
            <person name="Anantharaman K."/>
            <person name="Brown C.T."/>
            <person name="Hug L.A."/>
            <person name="Sharon I."/>
            <person name="Castelle C.J."/>
            <person name="Probst A.J."/>
            <person name="Thomas B.C."/>
            <person name="Singh A."/>
            <person name="Wilkins M.J."/>
            <person name="Karaoz U."/>
            <person name="Brodie E.L."/>
            <person name="Williams K.H."/>
            <person name="Hubbard S.S."/>
            <person name="Banfield J.F."/>
        </authorList>
    </citation>
    <scope>NUCLEOTIDE SEQUENCE [LARGE SCALE GENOMIC DNA]</scope>
</reference>
<comment type="subunit">
    <text evidence="4">Homodimer. Polymerizes to form a dynamic ring structure in a strictly GTP-dependent manner. Interacts directly with several other division proteins.</text>
</comment>
<dbReference type="Proteomes" id="UP000177078">
    <property type="component" value="Unassembled WGS sequence"/>
</dbReference>
<dbReference type="InterPro" id="IPR024757">
    <property type="entry name" value="FtsZ_C"/>
</dbReference>
<dbReference type="Pfam" id="PF00091">
    <property type="entry name" value="Tubulin"/>
    <property type="match status" value="1"/>
</dbReference>
<feature type="coiled-coil region" evidence="5">
    <location>
        <begin position="465"/>
        <end position="492"/>
    </location>
</feature>
<dbReference type="InterPro" id="IPR045061">
    <property type="entry name" value="FtsZ/CetZ"/>
</dbReference>
<dbReference type="STRING" id="1802457.A3F15_02035"/>
<dbReference type="GO" id="GO:0005737">
    <property type="term" value="C:cytoplasm"/>
    <property type="evidence" value="ECO:0007669"/>
    <property type="project" value="UniProtKB-SubCell"/>
</dbReference>
<dbReference type="InterPro" id="IPR008280">
    <property type="entry name" value="Tub_FtsZ_C"/>
</dbReference>
<comment type="similarity">
    <text evidence="1 4">Belongs to the FtsZ family.</text>
</comment>
<evidence type="ECO:0000259" key="8">
    <source>
        <dbReference type="SMART" id="SM00865"/>
    </source>
</evidence>
<dbReference type="SUPFAM" id="SSF55307">
    <property type="entry name" value="Tubulin C-terminal domain-like"/>
    <property type="match status" value="1"/>
</dbReference>
<feature type="domain" description="Tubulin/FtsZ GTPase" evidence="7">
    <location>
        <begin position="70"/>
        <end position="262"/>
    </location>
</feature>
<dbReference type="InterPro" id="IPR018316">
    <property type="entry name" value="Tubulin/FtsZ_2-layer-sand-dom"/>
</dbReference>
<feature type="binding site" evidence="4">
    <location>
        <position position="244"/>
    </location>
    <ligand>
        <name>GTP</name>
        <dbReference type="ChEBI" id="CHEBI:37565"/>
    </ligand>
</feature>
<evidence type="ECO:0000313" key="10">
    <source>
        <dbReference type="Proteomes" id="UP000177078"/>
    </source>
</evidence>
<feature type="binding site" evidence="4">
    <location>
        <position position="196"/>
    </location>
    <ligand>
        <name>GTP</name>
        <dbReference type="ChEBI" id="CHEBI:37565"/>
    </ligand>
</feature>
<comment type="caution">
    <text evidence="4">Lacks conserved residue(s) required for the propagation of feature annotation.</text>
</comment>
<feature type="compositionally biased region" description="Polar residues" evidence="6">
    <location>
        <begin position="406"/>
        <end position="417"/>
    </location>
</feature>